<dbReference type="InterPro" id="IPR051407">
    <property type="entry name" value="Bact_OM_lipoprot/Surf_antigen"/>
</dbReference>
<proteinExistence type="predicted"/>
<dbReference type="InterPro" id="IPR008816">
    <property type="entry name" value="Gly_zipper_2TM_dom"/>
</dbReference>
<evidence type="ECO:0000256" key="2">
    <source>
        <dbReference type="ARBA" id="ARBA00023136"/>
    </source>
</evidence>
<dbReference type="PANTHER" id="PTHR35603">
    <property type="match status" value="1"/>
</dbReference>
<evidence type="ECO:0000259" key="4">
    <source>
        <dbReference type="Pfam" id="PF05433"/>
    </source>
</evidence>
<comment type="subcellular location">
    <subcellularLocation>
        <location evidence="1">Membrane</location>
    </subcellularLocation>
</comment>
<dbReference type="AlphaFoldDB" id="A0A919F5Z7"/>
<dbReference type="RefSeq" id="WP_140720251.1">
    <property type="nucleotide sequence ID" value="NZ_BNBA01000004.1"/>
</dbReference>
<accession>A0A919F5Z7</accession>
<dbReference type="GO" id="GO:0019867">
    <property type="term" value="C:outer membrane"/>
    <property type="evidence" value="ECO:0007669"/>
    <property type="project" value="InterPro"/>
</dbReference>
<evidence type="ECO:0000313" key="5">
    <source>
        <dbReference type="EMBL" id="GHH49148.1"/>
    </source>
</evidence>
<feature type="signal peptide" evidence="3">
    <location>
        <begin position="1"/>
        <end position="23"/>
    </location>
</feature>
<dbReference type="Proteomes" id="UP000623958">
    <property type="component" value="Unassembled WGS sequence"/>
</dbReference>
<sequence>MKSNTTTILVAAGALLVGGVATAAFMNNRGKSDDVVAPSAEVRPTLDNSLAADDAASSAVKGGGVLEYADVVKVDPVTSKEKVYATVIGTEPVRETSTTSTPREVCNDVVVQEHVPRKDPNNIAGTAAGALIGGVLGNQVGGGDGRKLATVAGAVGGAFAGRAIQQRHADNNVVSRTERQCHTENATSESSRVVGYNVTYRNADGTTGTMRMDSKPGSRIAMGNADNVVGYDVTYRYNGQEKTVRMNSKPASDRLPVIDGQLVTQTAALESAPANQQ</sequence>
<dbReference type="PANTHER" id="PTHR35603:SF2">
    <property type="entry name" value="OUTER MEMBRANE LIPOPROTEIN"/>
    <property type="match status" value="1"/>
</dbReference>
<reference evidence="5" key="2">
    <citation type="submission" date="2020-09" db="EMBL/GenBank/DDBJ databases">
        <authorList>
            <person name="Sun Q."/>
            <person name="Ohkuma M."/>
        </authorList>
    </citation>
    <scope>NUCLEOTIDE SEQUENCE</scope>
    <source>
        <strain evidence="5">JCM 13306</strain>
    </source>
</reference>
<organism evidence="5 6">
    <name type="scientific">Xanthomonas boreopolis</name>
    <dbReference type="NCBI Taxonomy" id="86183"/>
    <lineage>
        <taxon>Bacteria</taxon>
        <taxon>Pseudomonadati</taxon>
        <taxon>Pseudomonadota</taxon>
        <taxon>Gammaproteobacteria</taxon>
        <taxon>Lysobacterales</taxon>
        <taxon>Lysobacteraceae</taxon>
        <taxon>Xanthomonas</taxon>
    </lineage>
</organism>
<keyword evidence="6" id="KW-1185">Reference proteome</keyword>
<keyword evidence="3" id="KW-0732">Signal</keyword>
<dbReference type="EMBL" id="BNBA01000004">
    <property type="protein sequence ID" value="GHH49148.1"/>
    <property type="molecule type" value="Genomic_DNA"/>
</dbReference>
<dbReference type="NCBIfam" id="NF008437">
    <property type="entry name" value="PRK11280.1"/>
    <property type="match status" value="1"/>
</dbReference>
<evidence type="ECO:0000313" key="6">
    <source>
        <dbReference type="Proteomes" id="UP000623958"/>
    </source>
</evidence>
<comment type="caution">
    <text evidence="5">The sequence shown here is derived from an EMBL/GenBank/DDBJ whole genome shotgun (WGS) entry which is preliminary data.</text>
</comment>
<keyword evidence="2" id="KW-0472">Membrane</keyword>
<evidence type="ECO:0000256" key="1">
    <source>
        <dbReference type="ARBA" id="ARBA00004370"/>
    </source>
</evidence>
<protein>
    <submittedName>
        <fullName evidence="5">Membrane protein</fullName>
    </submittedName>
</protein>
<evidence type="ECO:0000256" key="3">
    <source>
        <dbReference type="SAM" id="SignalP"/>
    </source>
</evidence>
<feature type="domain" description="Glycine zipper 2TM" evidence="4">
    <location>
        <begin position="124"/>
        <end position="165"/>
    </location>
</feature>
<gene>
    <name evidence="5" type="ORF">GCM10009090_08190</name>
</gene>
<feature type="chain" id="PRO_5037757218" evidence="3">
    <location>
        <begin position="24"/>
        <end position="277"/>
    </location>
</feature>
<name>A0A919F5Z7_9XANT</name>
<dbReference type="Pfam" id="PF05433">
    <property type="entry name" value="Rick_17kDa_Anti"/>
    <property type="match status" value="1"/>
</dbReference>
<reference evidence="5" key="1">
    <citation type="journal article" date="2014" name="Int. J. Syst. Evol. Microbiol.">
        <title>Complete genome sequence of Corynebacterium casei LMG S-19264T (=DSM 44701T), isolated from a smear-ripened cheese.</title>
        <authorList>
            <consortium name="US DOE Joint Genome Institute (JGI-PGF)"/>
            <person name="Walter F."/>
            <person name="Albersmeier A."/>
            <person name="Kalinowski J."/>
            <person name="Ruckert C."/>
        </authorList>
    </citation>
    <scope>NUCLEOTIDE SEQUENCE</scope>
    <source>
        <strain evidence="5">JCM 13306</strain>
    </source>
</reference>